<feature type="transmembrane region" description="Helical" evidence="10">
    <location>
        <begin position="46"/>
        <end position="68"/>
    </location>
</feature>
<organism evidence="11 12">
    <name type="scientific">Paenibacillus oralis</name>
    <dbReference type="NCBI Taxonomy" id="2490856"/>
    <lineage>
        <taxon>Bacteria</taxon>
        <taxon>Bacillati</taxon>
        <taxon>Bacillota</taxon>
        <taxon>Bacilli</taxon>
        <taxon>Bacillales</taxon>
        <taxon>Paenibacillaceae</taxon>
        <taxon>Paenibacillus</taxon>
    </lineage>
</organism>
<protein>
    <submittedName>
        <fullName evidence="11">Branched-chain amino acid ABC transporter permease</fullName>
    </submittedName>
</protein>
<dbReference type="InterPro" id="IPR001851">
    <property type="entry name" value="ABC_transp_permease"/>
</dbReference>
<comment type="similarity">
    <text evidence="9">Belongs to the binding-protein-dependent transport system permease family. LivHM subfamily.</text>
</comment>
<sequence>MDTILQTLPQVLVDGLTLGAVYAVVAIGYTMVYGILEFINFAHGEIFMTGAFVGTAVLLGMGSAGWLGALPAGLAYFLILATAMVFTGVMGIGIERVAYRPLRNAPKLISLISAIGVSFLLQDIVRFIADVRTGNFVVTGISLYGDNLILGASSLWAGFNDAFLKTNTIIVVAVAVVLMIGLDLFVNRTKWGKAMRAVAQDRETAALMSINVNKVIALTFFIGSALGGGTGVLFAQQYGTIDPYIGFILGMKAFTAAVLGGIGNIRGAMFGGLFIGVLEMFSSANLSVITGGTLGGEYKDVVAFLILIAVLIFKPEGLFGRALKEKV</sequence>
<comment type="caution">
    <text evidence="11">The sequence shown here is derived from an EMBL/GenBank/DDBJ whole genome shotgun (WGS) entry which is preliminary data.</text>
</comment>
<name>A0A3P3U7D6_9BACL</name>
<keyword evidence="8 10" id="KW-0472">Membrane</keyword>
<keyword evidence="6" id="KW-0029">Amino-acid transport</keyword>
<dbReference type="GO" id="GO:1903806">
    <property type="term" value="P:L-isoleucine import across plasma membrane"/>
    <property type="evidence" value="ECO:0007669"/>
    <property type="project" value="TreeGrafter"/>
</dbReference>
<evidence type="ECO:0000256" key="9">
    <source>
        <dbReference type="ARBA" id="ARBA00037998"/>
    </source>
</evidence>
<dbReference type="PANTHER" id="PTHR11795">
    <property type="entry name" value="BRANCHED-CHAIN AMINO ACID TRANSPORT SYSTEM PERMEASE PROTEIN LIVH"/>
    <property type="match status" value="1"/>
</dbReference>
<feature type="transmembrane region" description="Helical" evidence="10">
    <location>
        <begin position="215"/>
        <end position="238"/>
    </location>
</feature>
<feature type="transmembrane region" description="Helical" evidence="10">
    <location>
        <begin position="301"/>
        <end position="319"/>
    </location>
</feature>
<comment type="subcellular location">
    <subcellularLocation>
        <location evidence="1">Cell membrane</location>
        <topology evidence="1">Multi-pass membrane protein</topology>
    </subcellularLocation>
</comment>
<dbReference type="GO" id="GO:0015192">
    <property type="term" value="F:L-phenylalanine transmembrane transporter activity"/>
    <property type="evidence" value="ECO:0007669"/>
    <property type="project" value="TreeGrafter"/>
</dbReference>
<feature type="transmembrane region" description="Helical" evidence="10">
    <location>
        <begin position="74"/>
        <end position="96"/>
    </location>
</feature>
<reference evidence="11 12" key="1">
    <citation type="submission" date="2018-11" db="EMBL/GenBank/DDBJ databases">
        <title>Genome sequencing of Paenibacillus sp. KCOM 3021 (= ChDC PVNT-B20).</title>
        <authorList>
            <person name="Kook J.-K."/>
            <person name="Park S.-N."/>
            <person name="Lim Y.K."/>
        </authorList>
    </citation>
    <scope>NUCLEOTIDE SEQUENCE [LARGE SCALE GENOMIC DNA]</scope>
    <source>
        <strain evidence="11 12">KCOM 3021</strain>
    </source>
</reference>
<keyword evidence="7 10" id="KW-1133">Transmembrane helix</keyword>
<dbReference type="GO" id="GO:0015190">
    <property type="term" value="F:L-leucine transmembrane transporter activity"/>
    <property type="evidence" value="ECO:0007669"/>
    <property type="project" value="TreeGrafter"/>
</dbReference>
<dbReference type="GO" id="GO:0015188">
    <property type="term" value="F:L-isoleucine transmembrane transporter activity"/>
    <property type="evidence" value="ECO:0007669"/>
    <property type="project" value="TreeGrafter"/>
</dbReference>
<feature type="transmembrane region" description="Helical" evidence="10">
    <location>
        <begin position="20"/>
        <end position="39"/>
    </location>
</feature>
<dbReference type="InterPro" id="IPR052157">
    <property type="entry name" value="BCAA_transport_permease"/>
</dbReference>
<keyword evidence="4" id="KW-0997">Cell inner membrane</keyword>
<dbReference type="PANTHER" id="PTHR11795:SF371">
    <property type="entry name" value="HIGH-AFFINITY BRANCHED-CHAIN AMINO ACID TRANSPORT SYSTEM PERMEASE PROTEIN LIVH"/>
    <property type="match status" value="1"/>
</dbReference>
<dbReference type="Pfam" id="PF02653">
    <property type="entry name" value="BPD_transp_2"/>
    <property type="match status" value="1"/>
</dbReference>
<evidence type="ECO:0000256" key="10">
    <source>
        <dbReference type="SAM" id="Phobius"/>
    </source>
</evidence>
<keyword evidence="3" id="KW-1003">Cell membrane</keyword>
<keyword evidence="12" id="KW-1185">Reference proteome</keyword>
<dbReference type="OrthoDB" id="9807115at2"/>
<evidence type="ECO:0000313" key="12">
    <source>
        <dbReference type="Proteomes" id="UP000267017"/>
    </source>
</evidence>
<evidence type="ECO:0000256" key="1">
    <source>
        <dbReference type="ARBA" id="ARBA00004651"/>
    </source>
</evidence>
<accession>A0A3P3U7D6</accession>
<dbReference type="GO" id="GO:0042941">
    <property type="term" value="P:D-alanine transmembrane transport"/>
    <property type="evidence" value="ECO:0007669"/>
    <property type="project" value="TreeGrafter"/>
</dbReference>
<dbReference type="GO" id="GO:0005304">
    <property type="term" value="F:L-valine transmembrane transporter activity"/>
    <property type="evidence" value="ECO:0007669"/>
    <property type="project" value="TreeGrafter"/>
</dbReference>
<dbReference type="AlphaFoldDB" id="A0A3P3U7D6"/>
<dbReference type="CDD" id="cd06582">
    <property type="entry name" value="TM_PBP1_LivH_like"/>
    <property type="match status" value="1"/>
</dbReference>
<evidence type="ECO:0000313" key="11">
    <source>
        <dbReference type="EMBL" id="RRJ66225.1"/>
    </source>
</evidence>
<evidence type="ECO:0000256" key="6">
    <source>
        <dbReference type="ARBA" id="ARBA00022970"/>
    </source>
</evidence>
<evidence type="ECO:0000256" key="7">
    <source>
        <dbReference type="ARBA" id="ARBA00022989"/>
    </source>
</evidence>
<feature type="transmembrane region" description="Helical" evidence="10">
    <location>
        <begin position="244"/>
        <end position="262"/>
    </location>
</feature>
<keyword evidence="2" id="KW-0813">Transport</keyword>
<evidence type="ECO:0000256" key="3">
    <source>
        <dbReference type="ARBA" id="ARBA00022475"/>
    </source>
</evidence>
<dbReference type="GO" id="GO:0005886">
    <property type="term" value="C:plasma membrane"/>
    <property type="evidence" value="ECO:0007669"/>
    <property type="project" value="UniProtKB-SubCell"/>
</dbReference>
<feature type="transmembrane region" description="Helical" evidence="10">
    <location>
        <begin position="168"/>
        <end position="186"/>
    </location>
</feature>
<keyword evidence="5 10" id="KW-0812">Transmembrane</keyword>
<evidence type="ECO:0000256" key="4">
    <source>
        <dbReference type="ARBA" id="ARBA00022519"/>
    </source>
</evidence>
<dbReference type="EMBL" id="RRCN01000001">
    <property type="protein sequence ID" value="RRJ66225.1"/>
    <property type="molecule type" value="Genomic_DNA"/>
</dbReference>
<dbReference type="Proteomes" id="UP000267017">
    <property type="component" value="Unassembled WGS sequence"/>
</dbReference>
<evidence type="ECO:0000256" key="2">
    <source>
        <dbReference type="ARBA" id="ARBA00022448"/>
    </source>
</evidence>
<dbReference type="GO" id="GO:0015808">
    <property type="term" value="P:L-alanine transport"/>
    <property type="evidence" value="ECO:0007669"/>
    <property type="project" value="TreeGrafter"/>
</dbReference>
<evidence type="ECO:0000256" key="5">
    <source>
        <dbReference type="ARBA" id="ARBA00022692"/>
    </source>
</evidence>
<proteinExistence type="inferred from homology"/>
<evidence type="ECO:0000256" key="8">
    <source>
        <dbReference type="ARBA" id="ARBA00023136"/>
    </source>
</evidence>
<gene>
    <name evidence="11" type="ORF">EHV15_27380</name>
</gene>
<dbReference type="RefSeq" id="WP_128634015.1">
    <property type="nucleotide sequence ID" value="NZ_RRCN01000001.1"/>
</dbReference>
<feature type="transmembrane region" description="Helical" evidence="10">
    <location>
        <begin position="269"/>
        <end position="289"/>
    </location>
</feature>